<dbReference type="AlphaFoldDB" id="A0A2K8U8M3"/>
<dbReference type="OrthoDB" id="52741at2"/>
<keyword evidence="3" id="KW-1185">Reference proteome</keyword>
<organism evidence="2 3">
    <name type="scientific">Candidatus Thiodictyon syntrophicum</name>
    <dbReference type="NCBI Taxonomy" id="1166950"/>
    <lineage>
        <taxon>Bacteria</taxon>
        <taxon>Pseudomonadati</taxon>
        <taxon>Pseudomonadota</taxon>
        <taxon>Gammaproteobacteria</taxon>
        <taxon>Chromatiales</taxon>
        <taxon>Chromatiaceae</taxon>
        <taxon>Thiodictyon</taxon>
    </lineage>
</organism>
<evidence type="ECO:0000256" key="1">
    <source>
        <dbReference type="SAM" id="MobiDB-lite"/>
    </source>
</evidence>
<sequence>MSTTVLEQLIDRLRAAAIYNRHDLAAPSVVLWTDGEGLWSRAIPLLRDAMPELFVLAPEIVDERTGPSTWLRYQLARSGGYLARTGGTPSLLYLPGVARSAFRGAAGFPEAARHLFALQFQGQFWGQQNGKDWTPFAFLSSKEGGLGLDLARDRATQDAVGAQLTQVLRAPVASLTGRRLEAADFHGLAAADPVGLLLEWMATGDGRHGDWSAERWTGFRALCKPTFGLDPDKDGIITAVDKLVAGGGVWDQVWTRYRQAHKAFAGVRKALDLAHPKDLLDDANDRMPVTNRKLEAALRAGLLGLQALPRAQALTRLTQLCAQHARRADALWADLGEASLARAAVQLKALAEGITAGVCGHDWDTLAAAYLERGWTIDAAAWRAFAMVRDAPDLEAVTAALRAVYLPWLTGLAEQVQGWALGYPGARASRPRVKGAPPPGPGLTGRTPSLPFAGGTPALQTVLVFVDGLRCDLGLELARLLQADGLTVETARRWSALPTVTATAKPAWRPLADALIGNSLPEGFEPQLAETGKNLTTQAFRNLLATRGWTWLEAASTGDPTGAAWTEIGTFDHDGHAQGARLAWRLDEELRAVALRVRDLLAAGWQRAVLVTDHGWLLLPGGLPKADLPGHLTQSRWPRCAVPQPGAQHGFQELPWFWGGGHSVVYAPGVSAFKSGVEYAHGGLSLQEALTLTLTVTAEGQTTQAAVTIGSADWKGLRLRVQLQGGFAGTLLDIRTKPADAGSSVLDPDRRMQPPDADGAAALLVTDDQHEGAAAVLVAVREDQVVAKRSLVIGMERGRPAPDTGAGRPGSFEGD</sequence>
<accession>A0A2K8U8M3</accession>
<gene>
    <name evidence="2" type="ORF">THSYN_13825</name>
</gene>
<dbReference type="Proteomes" id="UP000232638">
    <property type="component" value="Chromosome"/>
</dbReference>
<dbReference type="KEGG" id="tsy:THSYN_13825"/>
<dbReference type="NCBIfam" id="NF033450">
    <property type="entry name" value="BREX_PglZ_1_B"/>
    <property type="match status" value="1"/>
</dbReference>
<evidence type="ECO:0008006" key="4">
    <source>
        <dbReference type="Google" id="ProtNLM"/>
    </source>
</evidence>
<reference evidence="2 3" key="1">
    <citation type="submission" date="2017-03" db="EMBL/GenBank/DDBJ databases">
        <title>Complete genome sequence of Candidatus 'Thiodictyon syntrophicum' sp. nov. strain Cad16T, a photolithoautotroph purple sulfur bacterium isolated from an alpine meromictic lake.</title>
        <authorList>
            <person name="Luedin S.M."/>
            <person name="Pothier J.F."/>
            <person name="Danza F."/>
            <person name="Storelli N."/>
            <person name="Wittwer M."/>
            <person name="Tonolla M."/>
        </authorList>
    </citation>
    <scope>NUCLEOTIDE SEQUENCE [LARGE SCALE GENOMIC DNA]</scope>
    <source>
        <strain evidence="2 3">Cad16T</strain>
    </source>
</reference>
<evidence type="ECO:0000313" key="3">
    <source>
        <dbReference type="Proteomes" id="UP000232638"/>
    </source>
</evidence>
<evidence type="ECO:0000313" key="2">
    <source>
        <dbReference type="EMBL" id="AUB81930.1"/>
    </source>
</evidence>
<dbReference type="RefSeq" id="WP_100919682.1">
    <property type="nucleotide sequence ID" value="NZ_CP020370.1"/>
</dbReference>
<proteinExistence type="predicted"/>
<name>A0A2K8U8M3_9GAMM</name>
<dbReference type="EMBL" id="CP020370">
    <property type="protein sequence ID" value="AUB81930.1"/>
    <property type="molecule type" value="Genomic_DNA"/>
</dbReference>
<feature type="region of interest" description="Disordered" evidence="1">
    <location>
        <begin position="796"/>
        <end position="815"/>
    </location>
</feature>
<protein>
    <recommendedName>
        <fullName evidence="4">Alkaline phosphatase</fullName>
    </recommendedName>
</protein>